<sequence length="311" mass="34616">MLSRIAESLFWIGRYVERADDTARILDVHVQLLSEDPWAEESLACRSLLAIMDHPTPPESGPVGRQTVLQLLARDRTNPSSITGALVAARENARRAREIVSTELWETLNTTRNEVEQVARRTGPHEFFSWVRQRAAVVAGLMESATPHDATWHFMVLGQSIERADMTARLITTQARLGASGPGWTTLLRSCGAHEAYLRAHRGRTSDVDAAGFLVLDRLFPRTIVYALGVADRALRALEPVEGRREVNDEAVRELGIVRARLQYTRRADTLEDLPAVMEQVQQACSRASEAIRGRYFPSPANATAWVGEAL</sequence>
<protein>
    <submittedName>
        <fullName evidence="2">Alpha-E domain-containing protein</fullName>
    </submittedName>
</protein>
<comment type="caution">
    <text evidence="2">The sequence shown here is derived from an EMBL/GenBank/DDBJ whole genome shotgun (WGS) entry which is preliminary data.</text>
</comment>
<dbReference type="Pfam" id="PF04168">
    <property type="entry name" value="Alpha-E"/>
    <property type="match status" value="1"/>
</dbReference>
<dbReference type="RefSeq" id="WP_172150266.1">
    <property type="nucleotide sequence ID" value="NZ_BAABID010000008.1"/>
</dbReference>
<dbReference type="PANTHER" id="PTHR34595">
    <property type="entry name" value="BLR5612 PROTEIN"/>
    <property type="match status" value="1"/>
</dbReference>
<proteinExistence type="predicted"/>
<dbReference type="PANTHER" id="PTHR34595:SF7">
    <property type="entry name" value="SLL1039 PROTEIN"/>
    <property type="match status" value="1"/>
</dbReference>
<dbReference type="InterPro" id="IPR007296">
    <property type="entry name" value="DUF403"/>
</dbReference>
<evidence type="ECO:0000313" key="3">
    <source>
        <dbReference type="Proteomes" id="UP001500956"/>
    </source>
</evidence>
<dbReference type="InterPro" id="IPR051680">
    <property type="entry name" value="ATP-dep_Glu-Cys_Ligase-2"/>
</dbReference>
<evidence type="ECO:0000313" key="2">
    <source>
        <dbReference type="EMBL" id="GAA4729499.1"/>
    </source>
</evidence>
<feature type="domain" description="DUF403" evidence="1">
    <location>
        <begin position="1"/>
        <end position="297"/>
    </location>
</feature>
<dbReference type="EMBL" id="BAABID010000008">
    <property type="protein sequence ID" value="GAA4729499.1"/>
    <property type="molecule type" value="Genomic_DNA"/>
</dbReference>
<keyword evidence="3" id="KW-1185">Reference proteome</keyword>
<name>A0ABP8YIL9_9MICO</name>
<accession>A0ABP8YIL9</accession>
<evidence type="ECO:0000259" key="1">
    <source>
        <dbReference type="Pfam" id="PF04168"/>
    </source>
</evidence>
<reference evidence="3" key="1">
    <citation type="journal article" date="2019" name="Int. J. Syst. Evol. Microbiol.">
        <title>The Global Catalogue of Microorganisms (GCM) 10K type strain sequencing project: providing services to taxonomists for standard genome sequencing and annotation.</title>
        <authorList>
            <consortium name="The Broad Institute Genomics Platform"/>
            <consortium name="The Broad Institute Genome Sequencing Center for Infectious Disease"/>
            <person name="Wu L."/>
            <person name="Ma J."/>
        </authorList>
    </citation>
    <scope>NUCLEOTIDE SEQUENCE [LARGE SCALE GENOMIC DNA]</scope>
    <source>
        <strain evidence="3">JCM 18063</strain>
    </source>
</reference>
<gene>
    <name evidence="2" type="ORF">GCM10023216_21300</name>
</gene>
<organism evidence="2 3">
    <name type="scientific">Isoptericola chiayiensis</name>
    <dbReference type="NCBI Taxonomy" id="579446"/>
    <lineage>
        <taxon>Bacteria</taxon>
        <taxon>Bacillati</taxon>
        <taxon>Actinomycetota</taxon>
        <taxon>Actinomycetes</taxon>
        <taxon>Micrococcales</taxon>
        <taxon>Promicromonosporaceae</taxon>
        <taxon>Isoptericola</taxon>
    </lineage>
</organism>
<dbReference type="Proteomes" id="UP001500956">
    <property type="component" value="Unassembled WGS sequence"/>
</dbReference>